<dbReference type="EMBL" id="MVIT01000078">
    <property type="protein sequence ID" value="OOV40074.1"/>
    <property type="molecule type" value="Genomic_DNA"/>
</dbReference>
<evidence type="ECO:0000313" key="2">
    <source>
        <dbReference type="Proteomes" id="UP000191008"/>
    </source>
</evidence>
<organism evidence="1 2">
    <name type="scientific">Leptospira kirschneri serovar Pomona</name>
    <dbReference type="NCBI Taxonomy" id="561005"/>
    <lineage>
        <taxon>Bacteria</taxon>
        <taxon>Pseudomonadati</taxon>
        <taxon>Spirochaetota</taxon>
        <taxon>Spirochaetia</taxon>
        <taxon>Leptospirales</taxon>
        <taxon>Leptospiraceae</taxon>
        <taxon>Leptospira</taxon>
    </lineage>
</organism>
<protein>
    <submittedName>
        <fullName evidence="1">Uncharacterized protein</fullName>
    </submittedName>
</protein>
<sequence>MIGSSYLFQNDLYNAFLNLHKSLAIDRKYSSAFYNLARAYALAGDKTKMLDCLEKAIAWSEKYQDYANLSLKDEHFKIYWDDSDFRSFLDRLPTEPSLRKLYKYLQDSLHYEAFTFGEELQASITDEVAVIEAMLSAVKSILKDLSEHPENTYLYDDKPISFWKEKLSELENDRKDRIESGKQSYVFSRFSMKPNRSPEKLFIVSNELAEEILKENNK</sequence>
<comment type="caution">
    <text evidence="1">The sequence shown here is derived from an EMBL/GenBank/DDBJ whole genome shotgun (WGS) entry which is preliminary data.</text>
</comment>
<dbReference type="AlphaFoldDB" id="A0A1T1DGU0"/>
<evidence type="ECO:0000313" key="1">
    <source>
        <dbReference type="EMBL" id="OOV40074.1"/>
    </source>
</evidence>
<gene>
    <name evidence="1" type="ORF">B1J93_21195</name>
</gene>
<dbReference type="SUPFAM" id="SSF48452">
    <property type="entry name" value="TPR-like"/>
    <property type="match status" value="1"/>
</dbReference>
<dbReference type="NCBIfam" id="NF047558">
    <property type="entry name" value="TPR_END_plus"/>
    <property type="match status" value="1"/>
</dbReference>
<proteinExistence type="predicted"/>
<dbReference type="Gene3D" id="1.25.40.10">
    <property type="entry name" value="Tetratricopeptide repeat domain"/>
    <property type="match status" value="1"/>
</dbReference>
<dbReference type="Proteomes" id="UP000191008">
    <property type="component" value="Unassembled WGS sequence"/>
</dbReference>
<reference evidence="1 2" key="1">
    <citation type="submission" date="2017-02" db="EMBL/GenBank/DDBJ databases">
        <title>Comparative genomic analysis of Brazilian Leptospira kirschneri strains of different serogroups.</title>
        <authorList>
            <person name="Moreno L.Z."/>
            <person name="Miraglia F."/>
            <person name="Kremer F.S."/>
            <person name="Eslabao M.R."/>
            <person name="Lilenbaum W."/>
            <person name="Dellagostin O.A."/>
            <person name="Moreno A.M."/>
        </authorList>
    </citation>
    <scope>NUCLEOTIDE SEQUENCE [LARGE SCALE GENOMIC DNA]</scope>
    <source>
        <strain evidence="1 2">M110/06</strain>
    </source>
</reference>
<accession>A0A1T1DGU0</accession>
<name>A0A1T1DGU0_9LEPT</name>
<dbReference type="InterPro" id="IPR011990">
    <property type="entry name" value="TPR-like_helical_dom_sf"/>
</dbReference>